<proteinExistence type="predicted"/>
<accession>A0A7J6R7V0</accession>
<dbReference type="Proteomes" id="UP000574390">
    <property type="component" value="Unassembled WGS sequence"/>
</dbReference>
<name>A0A7J6R7V0_PEROL</name>
<evidence type="ECO:0000313" key="1">
    <source>
        <dbReference type="EMBL" id="KAF4716046.1"/>
    </source>
</evidence>
<feature type="non-terminal residue" evidence="1">
    <location>
        <position position="183"/>
    </location>
</feature>
<comment type="caution">
    <text evidence="1">The sequence shown here is derived from an EMBL/GenBank/DDBJ whole genome shotgun (WGS) entry which is preliminary data.</text>
</comment>
<organism evidence="1 2">
    <name type="scientific">Perkinsus olseni</name>
    <name type="common">Perkinsus atlanticus</name>
    <dbReference type="NCBI Taxonomy" id="32597"/>
    <lineage>
        <taxon>Eukaryota</taxon>
        <taxon>Sar</taxon>
        <taxon>Alveolata</taxon>
        <taxon>Perkinsozoa</taxon>
        <taxon>Perkinsea</taxon>
        <taxon>Perkinsida</taxon>
        <taxon>Perkinsidae</taxon>
        <taxon>Perkinsus</taxon>
    </lineage>
</organism>
<sequence length="183" mass="20842">MALVEISSMKVTAFFSRFVYQSKNRLLRPFIMGCCCKSCSNSRIKVGVQTDLSRYLLLLLLALSTSVSSFPSASSRYQAQMHPTEARAPKFVIPPFEGDYRKVYKNMWKSLRDKKKLRLGVLCNPPHGAASELPDPKILRDYEVAPTCYRAAESQITDDEFWRQMCERIRKSKDTLSVSDIAA</sequence>
<gene>
    <name evidence="1" type="ORF">FOZ62_030887</name>
</gene>
<reference evidence="1 2" key="1">
    <citation type="submission" date="2020-04" db="EMBL/GenBank/DDBJ databases">
        <title>Perkinsus olseni comparative genomics.</title>
        <authorList>
            <person name="Bogema D.R."/>
        </authorList>
    </citation>
    <scope>NUCLEOTIDE SEQUENCE [LARGE SCALE GENOMIC DNA]</scope>
    <source>
        <strain evidence="1">ATCC PRA-205</strain>
    </source>
</reference>
<protein>
    <submittedName>
        <fullName evidence="1">Uncharacterized protein</fullName>
    </submittedName>
</protein>
<dbReference type="EMBL" id="JABANM010024551">
    <property type="protein sequence ID" value="KAF4716046.1"/>
    <property type="molecule type" value="Genomic_DNA"/>
</dbReference>
<dbReference type="AlphaFoldDB" id="A0A7J6R7V0"/>
<evidence type="ECO:0000313" key="2">
    <source>
        <dbReference type="Proteomes" id="UP000574390"/>
    </source>
</evidence>